<evidence type="ECO:0000313" key="2">
    <source>
        <dbReference type="Proteomes" id="UP000314294"/>
    </source>
</evidence>
<dbReference type="Proteomes" id="UP000314294">
    <property type="component" value="Unassembled WGS sequence"/>
</dbReference>
<reference evidence="1 2" key="1">
    <citation type="submission" date="2019-03" db="EMBL/GenBank/DDBJ databases">
        <title>First draft genome of Liparis tanakae, snailfish: a comprehensive survey of snailfish specific genes.</title>
        <authorList>
            <person name="Kim W."/>
            <person name="Song I."/>
            <person name="Jeong J.-H."/>
            <person name="Kim D."/>
            <person name="Kim S."/>
            <person name="Ryu S."/>
            <person name="Song J.Y."/>
            <person name="Lee S.K."/>
        </authorList>
    </citation>
    <scope>NUCLEOTIDE SEQUENCE [LARGE SCALE GENOMIC DNA]</scope>
    <source>
        <tissue evidence="1">Muscle</tissue>
    </source>
</reference>
<gene>
    <name evidence="1" type="ORF">EYF80_038896</name>
</gene>
<sequence length="78" mass="8503">MNGESRYSTIITLCSSSGRRPSRKDPVNLTSLVPDSLHLVLTPFSPASDPSHLAWRMSHEGPDGVLLGQARECREGNL</sequence>
<organism evidence="1 2">
    <name type="scientific">Liparis tanakae</name>
    <name type="common">Tanaka's snailfish</name>
    <dbReference type="NCBI Taxonomy" id="230148"/>
    <lineage>
        <taxon>Eukaryota</taxon>
        <taxon>Metazoa</taxon>
        <taxon>Chordata</taxon>
        <taxon>Craniata</taxon>
        <taxon>Vertebrata</taxon>
        <taxon>Euteleostomi</taxon>
        <taxon>Actinopterygii</taxon>
        <taxon>Neopterygii</taxon>
        <taxon>Teleostei</taxon>
        <taxon>Neoteleostei</taxon>
        <taxon>Acanthomorphata</taxon>
        <taxon>Eupercaria</taxon>
        <taxon>Perciformes</taxon>
        <taxon>Cottioidei</taxon>
        <taxon>Cottales</taxon>
        <taxon>Liparidae</taxon>
        <taxon>Liparis</taxon>
    </lineage>
</organism>
<dbReference type="AlphaFoldDB" id="A0A4Z2GCR2"/>
<comment type="caution">
    <text evidence="1">The sequence shown here is derived from an EMBL/GenBank/DDBJ whole genome shotgun (WGS) entry which is preliminary data.</text>
</comment>
<accession>A0A4Z2GCR2</accession>
<protein>
    <submittedName>
        <fullName evidence="1">Uncharacterized protein</fullName>
    </submittedName>
</protein>
<dbReference type="EMBL" id="SRLO01000601">
    <property type="protein sequence ID" value="TNN50915.1"/>
    <property type="molecule type" value="Genomic_DNA"/>
</dbReference>
<evidence type="ECO:0000313" key="1">
    <source>
        <dbReference type="EMBL" id="TNN50915.1"/>
    </source>
</evidence>
<name>A0A4Z2GCR2_9TELE</name>
<proteinExistence type="predicted"/>
<keyword evidence="2" id="KW-1185">Reference proteome</keyword>